<feature type="transmembrane region" description="Helical" evidence="8">
    <location>
        <begin position="88"/>
        <end position="107"/>
    </location>
</feature>
<protein>
    <submittedName>
        <fullName evidence="10">Multidrug effflux MFS transporter</fullName>
    </submittedName>
</protein>
<dbReference type="PROSITE" id="PS50850">
    <property type="entry name" value="MFS"/>
    <property type="match status" value="1"/>
</dbReference>
<dbReference type="PRINTS" id="PR00173">
    <property type="entry name" value="EDTRNSPORT"/>
</dbReference>
<dbReference type="Gene3D" id="1.20.1720.10">
    <property type="entry name" value="Multidrug resistance protein D"/>
    <property type="match status" value="1"/>
</dbReference>
<dbReference type="EMBL" id="BAABCJ010000005">
    <property type="protein sequence ID" value="GAA3705757.1"/>
    <property type="molecule type" value="Genomic_DNA"/>
</dbReference>
<feature type="transmembrane region" description="Helical" evidence="8">
    <location>
        <begin position="326"/>
        <end position="348"/>
    </location>
</feature>
<keyword evidence="11" id="KW-1185">Reference proteome</keyword>
<feature type="transmembrane region" description="Helical" evidence="8">
    <location>
        <begin position="146"/>
        <end position="165"/>
    </location>
</feature>
<feature type="transmembrane region" description="Helical" evidence="8">
    <location>
        <begin position="230"/>
        <end position="249"/>
    </location>
</feature>
<evidence type="ECO:0000256" key="1">
    <source>
        <dbReference type="ARBA" id="ARBA00004651"/>
    </source>
</evidence>
<evidence type="ECO:0000256" key="2">
    <source>
        <dbReference type="ARBA" id="ARBA00006236"/>
    </source>
</evidence>
<name>A0ABP7DKQ1_9MICC</name>
<keyword evidence="3" id="KW-0813">Transport</keyword>
<dbReference type="PANTHER" id="PTHR23502">
    <property type="entry name" value="MAJOR FACILITATOR SUPERFAMILY"/>
    <property type="match status" value="1"/>
</dbReference>
<organism evidence="10 11">
    <name type="scientific">Zhihengliuella alba</name>
    <dbReference type="NCBI Taxonomy" id="547018"/>
    <lineage>
        <taxon>Bacteria</taxon>
        <taxon>Bacillati</taxon>
        <taxon>Actinomycetota</taxon>
        <taxon>Actinomycetes</taxon>
        <taxon>Micrococcales</taxon>
        <taxon>Micrococcaceae</taxon>
        <taxon>Zhihengliuella</taxon>
    </lineage>
</organism>
<evidence type="ECO:0000313" key="10">
    <source>
        <dbReference type="EMBL" id="GAA3705757.1"/>
    </source>
</evidence>
<evidence type="ECO:0000256" key="7">
    <source>
        <dbReference type="ARBA" id="ARBA00023136"/>
    </source>
</evidence>
<dbReference type="InterPro" id="IPR036259">
    <property type="entry name" value="MFS_trans_sf"/>
</dbReference>
<evidence type="ECO:0000256" key="8">
    <source>
        <dbReference type="SAM" id="Phobius"/>
    </source>
</evidence>
<comment type="caution">
    <text evidence="10">The sequence shown here is derived from an EMBL/GenBank/DDBJ whole genome shotgun (WGS) entry which is preliminary data.</text>
</comment>
<feature type="transmembrane region" description="Helical" evidence="8">
    <location>
        <begin position="56"/>
        <end position="76"/>
    </location>
</feature>
<feature type="transmembrane region" description="Helical" evidence="8">
    <location>
        <begin position="360"/>
        <end position="379"/>
    </location>
</feature>
<dbReference type="Pfam" id="PF07690">
    <property type="entry name" value="MFS_1"/>
    <property type="match status" value="1"/>
</dbReference>
<reference evidence="11" key="1">
    <citation type="journal article" date="2019" name="Int. J. Syst. Evol. Microbiol.">
        <title>The Global Catalogue of Microorganisms (GCM) 10K type strain sequencing project: providing services to taxonomists for standard genome sequencing and annotation.</title>
        <authorList>
            <consortium name="The Broad Institute Genomics Platform"/>
            <consortium name="The Broad Institute Genome Sequencing Center for Infectious Disease"/>
            <person name="Wu L."/>
            <person name="Ma J."/>
        </authorList>
    </citation>
    <scope>NUCLEOTIDE SEQUENCE [LARGE SCALE GENOMIC DNA]</scope>
    <source>
        <strain evidence="11">JCM 16961</strain>
    </source>
</reference>
<feature type="transmembrane region" description="Helical" evidence="8">
    <location>
        <begin position="17"/>
        <end position="36"/>
    </location>
</feature>
<comment type="similarity">
    <text evidence="2">Belongs to the major facilitator superfamily. Bcr/CmlA family.</text>
</comment>
<dbReference type="RefSeq" id="WP_344883666.1">
    <property type="nucleotide sequence ID" value="NZ_BAABCJ010000005.1"/>
</dbReference>
<evidence type="ECO:0000256" key="4">
    <source>
        <dbReference type="ARBA" id="ARBA00022475"/>
    </source>
</evidence>
<keyword evidence="6 8" id="KW-1133">Transmembrane helix</keyword>
<sequence length="410" mass="40642">MSIAPAAAPAETRQPTALGAAALFTLALLAAVAPFATDLYLPAFPEMVPDLGTTNAGVQLSLTAFLVGAGLGQVLFGPLSDRFGRRVPLLAGVALYVLASAAAALAPTVTLLVVARLVQGLTGAAGMVIGRAMIADVATGQAAARALSIMMLVGGVAPVVAPVVGSVLAEPLGWRGLLWIVAALGVVALGFALAVLRETHSRLVGGAAGAPAAAAGAARVPLAKLLTGRVYAGNTVAFAFAFATMMAYISASPFLYQEMMGFGTLAYGLLFGANALGLMVLSGVSAKLAGSVPVRRLARTGLLLNAAAIAAMAVVVLSGAPVTWLIVPIFVAVASLGLVFGTTTALALDAVRSSAGAGSALLGLLQFGLAGAVAPLVSLGGEGTALPLVLSMLVATVVANVAFSWGRPRD</sequence>
<proteinExistence type="inferred from homology"/>
<dbReference type="InterPro" id="IPR020846">
    <property type="entry name" value="MFS_dom"/>
</dbReference>
<evidence type="ECO:0000313" key="11">
    <source>
        <dbReference type="Proteomes" id="UP001501536"/>
    </source>
</evidence>
<feature type="transmembrane region" description="Helical" evidence="8">
    <location>
        <begin position="177"/>
        <end position="196"/>
    </location>
</feature>
<accession>A0ABP7DKQ1</accession>
<feature type="transmembrane region" description="Helical" evidence="8">
    <location>
        <begin position="113"/>
        <end position="134"/>
    </location>
</feature>
<comment type="subcellular location">
    <subcellularLocation>
        <location evidence="1">Cell membrane</location>
        <topology evidence="1">Multi-pass membrane protein</topology>
    </subcellularLocation>
</comment>
<dbReference type="InterPro" id="IPR011701">
    <property type="entry name" value="MFS"/>
</dbReference>
<feature type="transmembrane region" description="Helical" evidence="8">
    <location>
        <begin position="261"/>
        <end position="281"/>
    </location>
</feature>
<evidence type="ECO:0000256" key="3">
    <source>
        <dbReference type="ARBA" id="ARBA00022448"/>
    </source>
</evidence>
<feature type="transmembrane region" description="Helical" evidence="8">
    <location>
        <begin position="385"/>
        <end position="405"/>
    </location>
</feature>
<evidence type="ECO:0000259" key="9">
    <source>
        <dbReference type="PROSITE" id="PS50850"/>
    </source>
</evidence>
<evidence type="ECO:0000256" key="6">
    <source>
        <dbReference type="ARBA" id="ARBA00022989"/>
    </source>
</evidence>
<dbReference type="NCBIfam" id="TIGR00710">
    <property type="entry name" value="efflux_Bcr_CflA"/>
    <property type="match status" value="1"/>
</dbReference>
<evidence type="ECO:0000256" key="5">
    <source>
        <dbReference type="ARBA" id="ARBA00022692"/>
    </source>
</evidence>
<feature type="transmembrane region" description="Helical" evidence="8">
    <location>
        <begin position="302"/>
        <end position="320"/>
    </location>
</feature>
<keyword evidence="7 8" id="KW-0472">Membrane</keyword>
<keyword evidence="4" id="KW-1003">Cell membrane</keyword>
<dbReference type="SUPFAM" id="SSF103473">
    <property type="entry name" value="MFS general substrate transporter"/>
    <property type="match status" value="1"/>
</dbReference>
<feature type="domain" description="Major facilitator superfamily (MFS) profile" evidence="9">
    <location>
        <begin position="22"/>
        <end position="410"/>
    </location>
</feature>
<dbReference type="PANTHER" id="PTHR23502:SF132">
    <property type="entry name" value="POLYAMINE TRANSPORTER 2-RELATED"/>
    <property type="match status" value="1"/>
</dbReference>
<dbReference type="Proteomes" id="UP001501536">
    <property type="component" value="Unassembled WGS sequence"/>
</dbReference>
<gene>
    <name evidence="10" type="ORF">GCM10022377_19410</name>
</gene>
<keyword evidence="5 8" id="KW-0812">Transmembrane</keyword>
<dbReference type="InterPro" id="IPR004812">
    <property type="entry name" value="Efflux_drug-R_Bcr/CmlA"/>
</dbReference>